<keyword evidence="6" id="KW-0479">Metal-binding</keyword>
<dbReference type="GO" id="GO:0008270">
    <property type="term" value="F:zinc ion binding"/>
    <property type="evidence" value="ECO:0007669"/>
    <property type="project" value="UniProtKB-KW"/>
</dbReference>
<evidence type="ECO:0000256" key="5">
    <source>
        <dbReference type="ARBA" id="ARBA00022679"/>
    </source>
</evidence>
<comment type="catalytic activity">
    <reaction evidence="1">
        <text>S-ubiquitinyl-[E2 ubiquitin-conjugating enzyme]-L-cysteine + [acceptor protein]-L-lysine = [E2 ubiquitin-conjugating enzyme]-L-cysteine + N(6)-ubiquitinyl-[acceptor protein]-L-lysine.</text>
        <dbReference type="EC" id="2.3.2.27"/>
    </reaction>
</comment>
<feature type="region of interest" description="Disordered" evidence="12">
    <location>
        <begin position="1"/>
        <end position="43"/>
    </location>
</feature>
<dbReference type="InterPro" id="IPR013010">
    <property type="entry name" value="Znf_SIAH"/>
</dbReference>
<evidence type="ECO:0000256" key="11">
    <source>
        <dbReference type="PROSITE-ProRule" id="PRU00455"/>
    </source>
</evidence>
<dbReference type="InterPro" id="IPR044286">
    <property type="entry name" value="SINL_plant"/>
</dbReference>
<dbReference type="FunFam" id="3.30.40.10:FF:000041">
    <property type="entry name" value="E3 ubiquitin-protein ligase SINAT3"/>
    <property type="match status" value="1"/>
</dbReference>
<dbReference type="AlphaFoldDB" id="A0A1D1YMS4"/>
<reference evidence="14" key="1">
    <citation type="submission" date="2015-07" db="EMBL/GenBank/DDBJ databases">
        <title>Transcriptome Assembly of Anthurium amnicola.</title>
        <authorList>
            <person name="Suzuki J."/>
        </authorList>
    </citation>
    <scope>NUCLEOTIDE SEQUENCE</scope>
</reference>
<dbReference type="PANTHER" id="PTHR46632:SF16">
    <property type="entry name" value="E3 UBIQUITIN-PROTEIN LIGASE SINA-LIKE 10"/>
    <property type="match status" value="1"/>
</dbReference>
<evidence type="ECO:0000256" key="10">
    <source>
        <dbReference type="ARBA" id="ARBA00024004"/>
    </source>
</evidence>
<name>A0A1D1YMS4_9ARAE</name>
<dbReference type="GO" id="GO:0061630">
    <property type="term" value="F:ubiquitin protein ligase activity"/>
    <property type="evidence" value="ECO:0007669"/>
    <property type="project" value="UniProtKB-EC"/>
</dbReference>
<keyword evidence="9" id="KW-0862">Zinc</keyword>
<dbReference type="EC" id="2.3.2.27" evidence="4"/>
<keyword evidence="8" id="KW-0833">Ubl conjugation pathway</keyword>
<dbReference type="CDD" id="cd16571">
    <property type="entry name" value="RING-HC_SIAHs"/>
    <property type="match status" value="1"/>
</dbReference>
<evidence type="ECO:0000256" key="8">
    <source>
        <dbReference type="ARBA" id="ARBA00022786"/>
    </source>
</evidence>
<comment type="pathway">
    <text evidence="2">Protein modification; protein ubiquitination.</text>
</comment>
<evidence type="ECO:0000256" key="1">
    <source>
        <dbReference type="ARBA" id="ARBA00000900"/>
    </source>
</evidence>
<evidence type="ECO:0000256" key="4">
    <source>
        <dbReference type="ARBA" id="ARBA00012483"/>
    </source>
</evidence>
<feature type="domain" description="SIAH-type" evidence="13">
    <location>
        <begin position="112"/>
        <end position="170"/>
    </location>
</feature>
<evidence type="ECO:0000256" key="3">
    <source>
        <dbReference type="ARBA" id="ARBA00009119"/>
    </source>
</evidence>
<proteinExistence type="inferred from homology"/>
<keyword evidence="7 11" id="KW-0863">Zinc-finger</keyword>
<evidence type="ECO:0000256" key="7">
    <source>
        <dbReference type="ARBA" id="ARBA00022771"/>
    </source>
</evidence>
<keyword evidence="5" id="KW-0808">Transferase</keyword>
<dbReference type="PROSITE" id="PS51081">
    <property type="entry name" value="ZF_SIAH"/>
    <property type="match status" value="1"/>
</dbReference>
<evidence type="ECO:0000313" key="14">
    <source>
        <dbReference type="EMBL" id="JAT55944.1"/>
    </source>
</evidence>
<dbReference type="EMBL" id="GDJX01011992">
    <property type="protein sequence ID" value="JAT55944.1"/>
    <property type="molecule type" value="Transcribed_RNA"/>
</dbReference>
<organism evidence="14">
    <name type="scientific">Anthurium amnicola</name>
    <dbReference type="NCBI Taxonomy" id="1678845"/>
    <lineage>
        <taxon>Eukaryota</taxon>
        <taxon>Viridiplantae</taxon>
        <taxon>Streptophyta</taxon>
        <taxon>Embryophyta</taxon>
        <taxon>Tracheophyta</taxon>
        <taxon>Spermatophyta</taxon>
        <taxon>Magnoliopsida</taxon>
        <taxon>Liliopsida</taxon>
        <taxon>Araceae</taxon>
        <taxon>Pothoideae</taxon>
        <taxon>Potheae</taxon>
        <taxon>Anthurium</taxon>
    </lineage>
</organism>
<dbReference type="SUPFAM" id="SSF49599">
    <property type="entry name" value="TRAF domain-like"/>
    <property type="match status" value="1"/>
</dbReference>
<evidence type="ECO:0000256" key="6">
    <source>
        <dbReference type="ARBA" id="ARBA00022723"/>
    </source>
</evidence>
<evidence type="ECO:0000256" key="2">
    <source>
        <dbReference type="ARBA" id="ARBA00004906"/>
    </source>
</evidence>
<dbReference type="Gene3D" id="3.30.40.10">
    <property type="entry name" value="Zinc/RING finger domain, C3HC4 (zinc finger)"/>
    <property type="match status" value="1"/>
</dbReference>
<accession>A0A1D1YMS4</accession>
<dbReference type="GO" id="GO:0016567">
    <property type="term" value="P:protein ubiquitination"/>
    <property type="evidence" value="ECO:0007669"/>
    <property type="project" value="UniProtKB-UniPathway"/>
</dbReference>
<evidence type="ECO:0000256" key="9">
    <source>
        <dbReference type="ARBA" id="ARBA00022833"/>
    </source>
</evidence>
<sequence length="290" mass="32171">MVRFSVVEGKEEKRRKLLRPSSSCLPSDGEGEDDDDGGGNSSSAHKEAVTVLIDPDVLDCPICCETLAPPILQCNNGHIACLSCCTKMKKCHSCYFPIGPNRCLALENVIESIKVPCPYASSGCGEIISYAQRRSHEETCIFSPCFCPIAECTFAGSLQQLWHHFRSRHVDHTNFFLYALPFKVSLDENEPIRVFLGEDNVLFLLLNKSDVPVGNVVTMTCIGPDSLKGDFSYQLTARSKESSVHFESSMENIKRWDGDSPSKDFLLIPRGFCGAQGKLSFDVCVRKKQQ</sequence>
<dbReference type="Pfam" id="PF21362">
    <property type="entry name" value="Sina_RING"/>
    <property type="match status" value="1"/>
</dbReference>
<comment type="similarity">
    <text evidence="3">Belongs to the SINA (Seven in absentia) family.</text>
</comment>
<gene>
    <name evidence="14" type="primary">At5g37930</name>
    <name evidence="14" type="ORF">g.80682</name>
</gene>
<evidence type="ECO:0000259" key="13">
    <source>
        <dbReference type="PROSITE" id="PS51081"/>
    </source>
</evidence>
<dbReference type="UniPathway" id="UPA00143"/>
<evidence type="ECO:0000256" key="12">
    <source>
        <dbReference type="SAM" id="MobiDB-lite"/>
    </source>
</evidence>
<dbReference type="InterPro" id="IPR049548">
    <property type="entry name" value="Sina-like_RING"/>
</dbReference>
<protein>
    <recommendedName>
        <fullName evidence="4">RING-type E3 ubiquitin transferase</fullName>
        <ecNumber evidence="4">2.3.2.27</ecNumber>
    </recommendedName>
</protein>
<dbReference type="InterPro" id="IPR013083">
    <property type="entry name" value="Znf_RING/FYVE/PHD"/>
</dbReference>
<dbReference type="PANTHER" id="PTHR46632">
    <property type="entry name" value="E3 UBIQUITIN-PROTEIN LIGASE SINA-LIKE 4"/>
    <property type="match status" value="1"/>
</dbReference>
<comment type="function">
    <text evidence="10">E3 ubiquitin-protein ligase that mediates ubiquitination and subsequent proteasomal degradation of target proteins. E3 ubiquitin ligases accept ubiquitin from an E2 ubiquitin-conjugating enzyme in the form of a thioester and then directly transfers the ubiquitin to targeted substrates. It probably triggers the ubiquitin-mediated degradation of different substrates.</text>
</comment>
<dbReference type="Pfam" id="PF21361">
    <property type="entry name" value="Sina_ZnF"/>
    <property type="match status" value="1"/>
</dbReference>